<reference evidence="1 2" key="1">
    <citation type="submission" date="2019-04" db="EMBL/GenBank/DDBJ databases">
        <title>Niastella caeni sp. nov., isolated from activated sludge.</title>
        <authorList>
            <person name="Sheng M."/>
        </authorList>
    </citation>
    <scope>NUCLEOTIDE SEQUENCE [LARGE SCALE GENOMIC DNA]</scope>
    <source>
        <strain evidence="1 2">HX-2-15</strain>
    </source>
</reference>
<dbReference type="InterPro" id="IPR029063">
    <property type="entry name" value="SAM-dependent_MTases_sf"/>
</dbReference>
<dbReference type="EMBL" id="STFF01000007">
    <property type="protein sequence ID" value="THU34733.1"/>
    <property type="molecule type" value="Genomic_DNA"/>
</dbReference>
<dbReference type="CDD" id="cd02440">
    <property type="entry name" value="AdoMet_MTases"/>
    <property type="match status" value="1"/>
</dbReference>
<dbReference type="Pfam" id="PF13489">
    <property type="entry name" value="Methyltransf_23"/>
    <property type="match status" value="1"/>
</dbReference>
<evidence type="ECO:0000313" key="1">
    <source>
        <dbReference type="EMBL" id="THU34733.1"/>
    </source>
</evidence>
<comment type="caution">
    <text evidence="1">The sequence shown here is derived from an EMBL/GenBank/DDBJ whole genome shotgun (WGS) entry which is preliminary data.</text>
</comment>
<dbReference type="AlphaFoldDB" id="A0A4S8HI69"/>
<keyword evidence="1" id="KW-0808">Transferase</keyword>
<evidence type="ECO:0000313" key="2">
    <source>
        <dbReference type="Proteomes" id="UP000306918"/>
    </source>
</evidence>
<dbReference type="Proteomes" id="UP000306918">
    <property type="component" value="Unassembled WGS sequence"/>
</dbReference>
<sequence length="289" mass="32993">MDCPICNSTIIATKHAIGNERSVLRCAQCSAEFLFPQLDDEALQQLYSESYYAAWGLKGDADNEATRQMKMATFALRLDLLARLGKQDRLLDVGCATGYLLEAAQARGWTPYGVEYAAWAAAIAQKKFGREAIFNGTLEQCNFPENFFNAIVMSDLIEHVRRPQETLLKARKLLKDEGLLLIVTPDTAALSNRLMGKRWTHYKPEHFFYFNRRSFQYLADKGGWEIIHYEKAAKALNIDYFHTQFNVYPHCLLTPLVNTLHALLPRSAGRRNFFLSIGEMVLVLKKKKE</sequence>
<dbReference type="OrthoDB" id="9805171at2"/>
<dbReference type="Gene3D" id="3.40.50.150">
    <property type="entry name" value="Vaccinia Virus protein VP39"/>
    <property type="match status" value="1"/>
</dbReference>
<dbReference type="PANTHER" id="PTHR43861:SF6">
    <property type="entry name" value="METHYLTRANSFERASE TYPE 11"/>
    <property type="match status" value="1"/>
</dbReference>
<dbReference type="GO" id="GO:0032259">
    <property type="term" value="P:methylation"/>
    <property type="evidence" value="ECO:0007669"/>
    <property type="project" value="UniProtKB-KW"/>
</dbReference>
<dbReference type="GO" id="GO:0008168">
    <property type="term" value="F:methyltransferase activity"/>
    <property type="evidence" value="ECO:0007669"/>
    <property type="project" value="UniProtKB-KW"/>
</dbReference>
<protein>
    <submittedName>
        <fullName evidence="1">Class I SAM-dependent methyltransferase</fullName>
    </submittedName>
</protein>
<accession>A0A4S8HI69</accession>
<name>A0A4S8HI69_9BACT</name>
<dbReference type="PANTHER" id="PTHR43861">
    <property type="entry name" value="TRANS-ACONITATE 2-METHYLTRANSFERASE-RELATED"/>
    <property type="match status" value="1"/>
</dbReference>
<dbReference type="SUPFAM" id="SSF53335">
    <property type="entry name" value="S-adenosyl-L-methionine-dependent methyltransferases"/>
    <property type="match status" value="1"/>
</dbReference>
<organism evidence="1 2">
    <name type="scientific">Niastella caeni</name>
    <dbReference type="NCBI Taxonomy" id="2569763"/>
    <lineage>
        <taxon>Bacteria</taxon>
        <taxon>Pseudomonadati</taxon>
        <taxon>Bacteroidota</taxon>
        <taxon>Chitinophagia</taxon>
        <taxon>Chitinophagales</taxon>
        <taxon>Chitinophagaceae</taxon>
        <taxon>Niastella</taxon>
    </lineage>
</organism>
<proteinExistence type="predicted"/>
<keyword evidence="2" id="KW-1185">Reference proteome</keyword>
<keyword evidence="1" id="KW-0489">Methyltransferase</keyword>
<gene>
    <name evidence="1" type="ORF">FAM09_22305</name>
</gene>